<keyword evidence="8" id="KW-1185">Reference proteome</keyword>
<organism evidence="7 8">
    <name type="scientific">Pedobacter duraquae</name>
    <dbReference type="NCBI Taxonomy" id="425511"/>
    <lineage>
        <taxon>Bacteria</taxon>
        <taxon>Pseudomonadati</taxon>
        <taxon>Bacteroidota</taxon>
        <taxon>Sphingobacteriia</taxon>
        <taxon>Sphingobacteriales</taxon>
        <taxon>Sphingobacteriaceae</taxon>
        <taxon>Pedobacter</taxon>
    </lineage>
</organism>
<comment type="subcellular location">
    <subcellularLocation>
        <location evidence="1">Cell envelope</location>
    </subcellularLocation>
</comment>
<keyword evidence="3" id="KW-1015">Disulfide bond</keyword>
<evidence type="ECO:0000259" key="6">
    <source>
        <dbReference type="PROSITE" id="PS51352"/>
    </source>
</evidence>
<feature type="chain" id="PRO_5020485662" evidence="5">
    <location>
        <begin position="22"/>
        <end position="383"/>
    </location>
</feature>
<dbReference type="Gene3D" id="3.40.30.10">
    <property type="entry name" value="Glutaredoxin"/>
    <property type="match status" value="1"/>
</dbReference>
<evidence type="ECO:0000256" key="3">
    <source>
        <dbReference type="ARBA" id="ARBA00023157"/>
    </source>
</evidence>
<dbReference type="GO" id="GO:0030313">
    <property type="term" value="C:cell envelope"/>
    <property type="evidence" value="ECO:0007669"/>
    <property type="project" value="UniProtKB-SubCell"/>
</dbReference>
<dbReference type="SUPFAM" id="SSF52833">
    <property type="entry name" value="Thioredoxin-like"/>
    <property type="match status" value="1"/>
</dbReference>
<dbReference type="OrthoDB" id="750178at2"/>
<sequence length="383" mass="43390">MKNLLIIIAFVCSAVAGSAQQFVAGKVILNINAKDLRSIPLRIVLDRDDMGVNEYSVDTLKFDNTNTQFSYQTKEPMKYKLTLFWAGRATTSTAFWVSPGIYTLHVSENRQAEVIRSLPDQTLIKMVALDQKKVINYQTEVNTLSKLEYDHKSIQQAEAEVSALRDSLAKDLDENIYRKTMMENLDNPVGAYAFIRYAEHPGSNQRFKAQPYEMEKLMELLDTGIQNLPSLKIMAAKIARGKQMLSGKVMKDITLVNALDKPIKISDYKGKYLLVDFWASWCTPCRQEHPNMISMFKKYTASGFNILSVSRDVRSDKAAWLSAIDKDGTGIWAQVSDFNDLAKQTYDIRALPSNYLIDPAGKIIARDLRGEDLNLQLAKIFKK</sequence>
<dbReference type="InterPro" id="IPR036249">
    <property type="entry name" value="Thioredoxin-like_sf"/>
</dbReference>
<dbReference type="CDD" id="cd02966">
    <property type="entry name" value="TlpA_like_family"/>
    <property type="match status" value="1"/>
</dbReference>
<dbReference type="GO" id="GO:0017004">
    <property type="term" value="P:cytochrome complex assembly"/>
    <property type="evidence" value="ECO:0007669"/>
    <property type="project" value="UniProtKB-KW"/>
</dbReference>
<feature type="domain" description="Thioredoxin" evidence="6">
    <location>
        <begin position="244"/>
        <end position="383"/>
    </location>
</feature>
<dbReference type="AlphaFoldDB" id="A0A4R6IET4"/>
<evidence type="ECO:0000256" key="5">
    <source>
        <dbReference type="SAM" id="SignalP"/>
    </source>
</evidence>
<reference evidence="7 8" key="1">
    <citation type="submission" date="2019-03" db="EMBL/GenBank/DDBJ databases">
        <title>Genomic Encyclopedia of Archaeal and Bacterial Type Strains, Phase II (KMG-II): from individual species to whole genera.</title>
        <authorList>
            <person name="Goeker M."/>
        </authorList>
    </citation>
    <scope>NUCLEOTIDE SEQUENCE [LARGE SCALE GENOMIC DNA]</scope>
    <source>
        <strain evidence="7 8">DSM 19034</strain>
    </source>
</reference>
<dbReference type="InterPro" id="IPR000866">
    <property type="entry name" value="AhpC/TSA"/>
</dbReference>
<evidence type="ECO:0000256" key="1">
    <source>
        <dbReference type="ARBA" id="ARBA00004196"/>
    </source>
</evidence>
<dbReference type="Proteomes" id="UP000295499">
    <property type="component" value="Unassembled WGS sequence"/>
</dbReference>
<feature type="signal peptide" evidence="5">
    <location>
        <begin position="1"/>
        <end position="21"/>
    </location>
</feature>
<comment type="caution">
    <text evidence="7">The sequence shown here is derived from an EMBL/GenBank/DDBJ whole genome shotgun (WGS) entry which is preliminary data.</text>
</comment>
<evidence type="ECO:0000313" key="7">
    <source>
        <dbReference type="EMBL" id="TDO20823.1"/>
    </source>
</evidence>
<evidence type="ECO:0000256" key="2">
    <source>
        <dbReference type="ARBA" id="ARBA00022748"/>
    </source>
</evidence>
<keyword evidence="2" id="KW-0201">Cytochrome c-type biogenesis</keyword>
<dbReference type="PANTHER" id="PTHR42852">
    <property type="entry name" value="THIOL:DISULFIDE INTERCHANGE PROTEIN DSBE"/>
    <property type="match status" value="1"/>
</dbReference>
<dbReference type="RefSeq" id="WP_133557628.1">
    <property type="nucleotide sequence ID" value="NZ_SNWM01000004.1"/>
</dbReference>
<keyword evidence="7" id="KW-0413">Isomerase</keyword>
<dbReference type="PANTHER" id="PTHR42852:SF6">
    <property type="entry name" value="THIOL:DISULFIDE INTERCHANGE PROTEIN DSBE"/>
    <property type="match status" value="1"/>
</dbReference>
<dbReference type="PROSITE" id="PS00194">
    <property type="entry name" value="THIOREDOXIN_1"/>
    <property type="match status" value="1"/>
</dbReference>
<dbReference type="PROSITE" id="PS51352">
    <property type="entry name" value="THIOREDOXIN_2"/>
    <property type="match status" value="1"/>
</dbReference>
<proteinExistence type="predicted"/>
<dbReference type="GO" id="GO:0016209">
    <property type="term" value="F:antioxidant activity"/>
    <property type="evidence" value="ECO:0007669"/>
    <property type="project" value="InterPro"/>
</dbReference>
<evidence type="ECO:0000313" key="8">
    <source>
        <dbReference type="Proteomes" id="UP000295499"/>
    </source>
</evidence>
<dbReference type="InterPro" id="IPR017937">
    <property type="entry name" value="Thioredoxin_CS"/>
</dbReference>
<dbReference type="InterPro" id="IPR050553">
    <property type="entry name" value="Thioredoxin_ResA/DsbE_sf"/>
</dbReference>
<protein>
    <submittedName>
        <fullName evidence="7">Thiol-disulfide isomerase/thioredoxin</fullName>
    </submittedName>
</protein>
<gene>
    <name evidence="7" type="ORF">CLV32_3457</name>
</gene>
<evidence type="ECO:0000256" key="4">
    <source>
        <dbReference type="ARBA" id="ARBA00023284"/>
    </source>
</evidence>
<dbReference type="GO" id="GO:0016491">
    <property type="term" value="F:oxidoreductase activity"/>
    <property type="evidence" value="ECO:0007669"/>
    <property type="project" value="InterPro"/>
</dbReference>
<dbReference type="GO" id="GO:0016853">
    <property type="term" value="F:isomerase activity"/>
    <property type="evidence" value="ECO:0007669"/>
    <property type="project" value="UniProtKB-KW"/>
</dbReference>
<dbReference type="InterPro" id="IPR013766">
    <property type="entry name" value="Thioredoxin_domain"/>
</dbReference>
<keyword evidence="4" id="KW-0676">Redox-active center</keyword>
<dbReference type="EMBL" id="SNWM01000004">
    <property type="protein sequence ID" value="TDO20823.1"/>
    <property type="molecule type" value="Genomic_DNA"/>
</dbReference>
<name>A0A4R6IET4_9SPHI</name>
<keyword evidence="5" id="KW-0732">Signal</keyword>
<accession>A0A4R6IET4</accession>
<dbReference type="Pfam" id="PF00578">
    <property type="entry name" value="AhpC-TSA"/>
    <property type="match status" value="1"/>
</dbReference>